<name>A0A9P6H0Z3_9MICR</name>
<dbReference type="EMBL" id="SBJO01000108">
    <property type="protein sequence ID" value="KAF9763041.1"/>
    <property type="molecule type" value="Genomic_DNA"/>
</dbReference>
<dbReference type="OrthoDB" id="2194416at2759"/>
<organism evidence="1 2">
    <name type="scientific">Nosema granulosis</name>
    <dbReference type="NCBI Taxonomy" id="83296"/>
    <lineage>
        <taxon>Eukaryota</taxon>
        <taxon>Fungi</taxon>
        <taxon>Fungi incertae sedis</taxon>
        <taxon>Microsporidia</taxon>
        <taxon>Nosematidae</taxon>
        <taxon>Nosema</taxon>
    </lineage>
</organism>
<reference evidence="1 2" key="1">
    <citation type="journal article" date="2020" name="Genome Biol. Evol.">
        <title>Comparative genomics of strictly vertically transmitted, feminizing microsporidia endosymbionts of amphipod crustaceans.</title>
        <authorList>
            <person name="Cormier A."/>
            <person name="Chebbi M.A."/>
            <person name="Giraud I."/>
            <person name="Wattier R."/>
            <person name="Teixeira M."/>
            <person name="Gilbert C."/>
            <person name="Rigaud T."/>
            <person name="Cordaux R."/>
        </authorList>
    </citation>
    <scope>NUCLEOTIDE SEQUENCE [LARGE SCALE GENOMIC DNA]</scope>
    <source>
        <strain evidence="1 2">Ou3-Ou53</strain>
    </source>
</reference>
<keyword evidence="2" id="KW-1185">Reference proteome</keyword>
<sequence length="154" mass="18313">MIFKLLDQIPTNEKLTNKYIFRRSYNAPERNDHCGPSKTGIFSWRKDKNALIVTTNLNRLTTQCDRMLEHDYIRRHKEGLRCIHLQLCLKYGLSRARKRRKFSFQEYVSTDRAEIRVGTRIPTDIQVKYNKPHIFVSDRVNKEILIVEVGIKSF</sequence>
<dbReference type="Proteomes" id="UP000740883">
    <property type="component" value="Unassembled WGS sequence"/>
</dbReference>
<evidence type="ECO:0000313" key="1">
    <source>
        <dbReference type="EMBL" id="KAF9763041.1"/>
    </source>
</evidence>
<protein>
    <submittedName>
        <fullName evidence="1">Uncharacterized protein</fullName>
    </submittedName>
</protein>
<proteinExistence type="predicted"/>
<comment type="caution">
    <text evidence="1">The sequence shown here is derived from an EMBL/GenBank/DDBJ whole genome shotgun (WGS) entry which is preliminary data.</text>
</comment>
<evidence type="ECO:0000313" key="2">
    <source>
        <dbReference type="Proteomes" id="UP000740883"/>
    </source>
</evidence>
<accession>A0A9P6H0Z3</accession>
<dbReference type="AlphaFoldDB" id="A0A9P6H0Z3"/>
<gene>
    <name evidence="1" type="ORF">NGRA_1557</name>
</gene>